<dbReference type="EMBL" id="UGSG01000001">
    <property type="protein sequence ID" value="SUA80430.1"/>
    <property type="molecule type" value="Genomic_DNA"/>
</dbReference>
<evidence type="ECO:0000313" key="2">
    <source>
        <dbReference type="EMBL" id="SUA80430.1"/>
    </source>
</evidence>
<name>A0A378YV69_9BURK</name>
<dbReference type="CDD" id="cd06529">
    <property type="entry name" value="S24_LexA-like"/>
    <property type="match status" value="1"/>
</dbReference>
<evidence type="ECO:0000313" key="4">
    <source>
        <dbReference type="Proteomes" id="UP000254573"/>
    </source>
</evidence>
<dbReference type="Proteomes" id="UP000361468">
    <property type="component" value="Unassembled WGS sequence"/>
</dbReference>
<dbReference type="InterPro" id="IPR039418">
    <property type="entry name" value="LexA-like"/>
</dbReference>
<accession>A0A378YV69</accession>
<evidence type="ECO:0000313" key="5">
    <source>
        <dbReference type="Proteomes" id="UP000361468"/>
    </source>
</evidence>
<sequence length="237" mass="26564">MVIVPDNRAMDIQATRRQRLRQLIDEQYGGVQAKFLDATGMNQGELSSLLRDKSFGERKARKIEALAGITTGWLDSSPSNEKTNESGPGHPVPLTYAVDLTKFREIPVIGKAQGGLPDRIWTDGDYPVGVTDQYGILASTDPHAFLVPVVQDSMAPRYNPGEFALIEPGTEPDLEDCVLVRLRSGETMLKRLLSRRDGILRFGSYNRPETLTYRDDEVVWMYYAAHPVPARKIKTRM</sequence>
<dbReference type="SUPFAM" id="SSF51306">
    <property type="entry name" value="LexA/Signal peptidase"/>
    <property type="match status" value="1"/>
</dbReference>
<dbReference type="Pfam" id="PF00717">
    <property type="entry name" value="Peptidase_S24"/>
    <property type="match status" value="1"/>
</dbReference>
<dbReference type="InterPro" id="IPR015927">
    <property type="entry name" value="Peptidase_S24_S26A/B/C"/>
</dbReference>
<evidence type="ECO:0000259" key="1">
    <source>
        <dbReference type="Pfam" id="PF00717"/>
    </source>
</evidence>
<proteinExistence type="predicted"/>
<dbReference type="InterPro" id="IPR036286">
    <property type="entry name" value="LexA/Signal_pep-like_sf"/>
</dbReference>
<dbReference type="EMBL" id="CABPSO010000024">
    <property type="protein sequence ID" value="VVE73246.1"/>
    <property type="molecule type" value="Genomic_DNA"/>
</dbReference>
<reference evidence="3 5" key="2">
    <citation type="submission" date="2019-08" db="EMBL/GenBank/DDBJ databases">
        <authorList>
            <person name="Peeters C."/>
        </authorList>
    </citation>
    <scope>NUCLEOTIDE SEQUENCE [LARGE SCALE GENOMIC DNA]</scope>
    <source>
        <strain evidence="3 5">LMG 31119</strain>
    </source>
</reference>
<organism evidence="2 4">
    <name type="scientific">Pandoraea pnomenusa</name>
    <dbReference type="NCBI Taxonomy" id="93220"/>
    <lineage>
        <taxon>Bacteria</taxon>
        <taxon>Pseudomonadati</taxon>
        <taxon>Pseudomonadota</taxon>
        <taxon>Betaproteobacteria</taxon>
        <taxon>Burkholderiales</taxon>
        <taxon>Burkholderiaceae</taxon>
        <taxon>Pandoraea</taxon>
    </lineage>
</organism>
<evidence type="ECO:0000313" key="3">
    <source>
        <dbReference type="EMBL" id="VVE73246.1"/>
    </source>
</evidence>
<reference evidence="2 4" key="1">
    <citation type="submission" date="2018-06" db="EMBL/GenBank/DDBJ databases">
        <authorList>
            <consortium name="Pathogen Informatics"/>
            <person name="Doyle S."/>
        </authorList>
    </citation>
    <scope>NUCLEOTIDE SEQUENCE [LARGE SCALE GENOMIC DNA]</scope>
    <source>
        <strain evidence="2 4">NCTC13160</strain>
    </source>
</reference>
<dbReference type="Proteomes" id="UP000254573">
    <property type="component" value="Unassembled WGS sequence"/>
</dbReference>
<feature type="domain" description="Peptidase S24/S26A/S26B/S26C" evidence="1">
    <location>
        <begin position="107"/>
        <end position="207"/>
    </location>
</feature>
<protein>
    <submittedName>
        <fullName evidence="2 3">Peptidase S24</fullName>
    </submittedName>
</protein>
<gene>
    <name evidence="2" type="ORF">NCTC13160_03739</name>
    <name evidence="3" type="ORF">PPN31119_04551</name>
</gene>
<keyword evidence="5" id="KW-1185">Reference proteome</keyword>
<dbReference type="Gene3D" id="2.10.109.10">
    <property type="entry name" value="Umud Fragment, subunit A"/>
    <property type="match status" value="1"/>
</dbReference>
<dbReference type="AlphaFoldDB" id="A0A378YV69"/>